<evidence type="ECO:0008006" key="3">
    <source>
        <dbReference type="Google" id="ProtNLM"/>
    </source>
</evidence>
<dbReference type="OrthoDB" id="3247418at2759"/>
<dbReference type="InParanoid" id="A0A0C3EWW9"/>
<dbReference type="AlphaFoldDB" id="A0A0C3EWW9"/>
<evidence type="ECO:0000313" key="2">
    <source>
        <dbReference type="Proteomes" id="UP000054166"/>
    </source>
</evidence>
<reference evidence="1 2" key="1">
    <citation type="submission" date="2014-04" db="EMBL/GenBank/DDBJ databases">
        <authorList>
            <consortium name="DOE Joint Genome Institute"/>
            <person name="Kuo A."/>
            <person name="Tarkka M."/>
            <person name="Buscot F."/>
            <person name="Kohler A."/>
            <person name="Nagy L.G."/>
            <person name="Floudas D."/>
            <person name="Copeland A."/>
            <person name="Barry K.W."/>
            <person name="Cichocki N."/>
            <person name="Veneault-Fourrey C."/>
            <person name="LaButti K."/>
            <person name="Lindquist E.A."/>
            <person name="Lipzen A."/>
            <person name="Lundell T."/>
            <person name="Morin E."/>
            <person name="Murat C."/>
            <person name="Sun H."/>
            <person name="Tunlid A."/>
            <person name="Henrissat B."/>
            <person name="Grigoriev I.V."/>
            <person name="Hibbett D.S."/>
            <person name="Martin F."/>
            <person name="Nordberg H.P."/>
            <person name="Cantor M.N."/>
            <person name="Hua S.X."/>
        </authorList>
    </citation>
    <scope>NUCLEOTIDE SEQUENCE [LARGE SCALE GENOMIC DNA]</scope>
    <source>
        <strain evidence="1 2">F 1598</strain>
    </source>
</reference>
<gene>
    <name evidence="1" type="ORF">PILCRDRAFT_16084</name>
</gene>
<keyword evidence="2" id="KW-1185">Reference proteome</keyword>
<dbReference type="Proteomes" id="UP000054166">
    <property type="component" value="Unassembled WGS sequence"/>
</dbReference>
<dbReference type="EMBL" id="KN833127">
    <property type="protein sequence ID" value="KIM72504.1"/>
    <property type="molecule type" value="Genomic_DNA"/>
</dbReference>
<sequence>MTPNRSAAYLEYMTRYIHDFLDIYVDIKPRPNMHMAMHIPPFLRLFGPVRSWWCFPFERLIGQIQRLLSNHKFGQMESTLLHSFLRAGNLKRWLAKPDCPTVIKECKLLFDKIYSPKVPEDHRSDGMHADDVGTTSNTIPTSLRLLLASSRRQIITRARVRHNGVIFATSKTHVGNSLVQFYPQDNRSMLVPGSIKYIYEEHGKFVLAIQRQLPADDVFDPYAVYPHFPAKLYSSSLSQELERVETDWIYAHYARWKVSSTQSVVLSLSRILSLNSIQFLDLVGNTESSA</sequence>
<proteinExistence type="predicted"/>
<protein>
    <recommendedName>
        <fullName evidence="3">DUF4218 domain-containing protein</fullName>
    </recommendedName>
</protein>
<accession>A0A0C3EWW9</accession>
<reference evidence="2" key="2">
    <citation type="submission" date="2015-01" db="EMBL/GenBank/DDBJ databases">
        <title>Evolutionary Origins and Diversification of the Mycorrhizal Mutualists.</title>
        <authorList>
            <consortium name="DOE Joint Genome Institute"/>
            <consortium name="Mycorrhizal Genomics Consortium"/>
            <person name="Kohler A."/>
            <person name="Kuo A."/>
            <person name="Nagy L.G."/>
            <person name="Floudas D."/>
            <person name="Copeland A."/>
            <person name="Barry K.W."/>
            <person name="Cichocki N."/>
            <person name="Veneault-Fourrey C."/>
            <person name="LaButti K."/>
            <person name="Lindquist E.A."/>
            <person name="Lipzen A."/>
            <person name="Lundell T."/>
            <person name="Morin E."/>
            <person name="Murat C."/>
            <person name="Riley R."/>
            <person name="Ohm R."/>
            <person name="Sun H."/>
            <person name="Tunlid A."/>
            <person name="Henrissat B."/>
            <person name="Grigoriev I.V."/>
            <person name="Hibbett D.S."/>
            <person name="Martin F."/>
        </authorList>
    </citation>
    <scope>NUCLEOTIDE SEQUENCE [LARGE SCALE GENOMIC DNA]</scope>
    <source>
        <strain evidence="2">F 1598</strain>
    </source>
</reference>
<dbReference type="STRING" id="765440.A0A0C3EWW9"/>
<organism evidence="1 2">
    <name type="scientific">Piloderma croceum (strain F 1598)</name>
    <dbReference type="NCBI Taxonomy" id="765440"/>
    <lineage>
        <taxon>Eukaryota</taxon>
        <taxon>Fungi</taxon>
        <taxon>Dikarya</taxon>
        <taxon>Basidiomycota</taxon>
        <taxon>Agaricomycotina</taxon>
        <taxon>Agaricomycetes</taxon>
        <taxon>Agaricomycetidae</taxon>
        <taxon>Atheliales</taxon>
        <taxon>Atheliaceae</taxon>
        <taxon>Piloderma</taxon>
    </lineage>
</organism>
<evidence type="ECO:0000313" key="1">
    <source>
        <dbReference type="EMBL" id="KIM72504.1"/>
    </source>
</evidence>
<name>A0A0C3EWW9_PILCF</name>
<dbReference type="HOGENOM" id="CLU_067870_0_0_1"/>